<dbReference type="WBParaSite" id="HPBE_0001804601-mRNA-1">
    <property type="protein sequence ID" value="HPBE_0001804601-mRNA-1"/>
    <property type="gene ID" value="HPBE_0001804601"/>
</dbReference>
<feature type="region of interest" description="Disordered" evidence="1">
    <location>
        <begin position="68"/>
        <end position="139"/>
    </location>
</feature>
<keyword evidence="3" id="KW-1185">Reference proteome</keyword>
<dbReference type="EMBL" id="UZAH01030428">
    <property type="protein sequence ID" value="VDP10525.1"/>
    <property type="molecule type" value="Genomic_DNA"/>
</dbReference>
<accession>A0A3P8BWE6</accession>
<gene>
    <name evidence="2" type="ORF">HPBE_LOCUS18045</name>
</gene>
<sequence length="139" mass="15277">MGTQVPRPGTSLARLLRVRGGKHEEWHFILSASVIAPPEKVEPPRRAPLVLQPRKIELNPKETLIKDGLQTGKHAYPTLDDIKSDWSEKDEKDQKKKEIQKSTQNAADTPAAAATQKTAHTMKPPTSLEDVGASASPFP</sequence>
<reference evidence="4" key="2">
    <citation type="submission" date="2019-09" db="UniProtKB">
        <authorList>
            <consortium name="WormBaseParasite"/>
        </authorList>
    </citation>
    <scope>IDENTIFICATION</scope>
</reference>
<accession>A0A183G873</accession>
<feature type="compositionally biased region" description="Basic and acidic residues" evidence="1">
    <location>
        <begin position="80"/>
        <end position="100"/>
    </location>
</feature>
<evidence type="ECO:0000256" key="1">
    <source>
        <dbReference type="SAM" id="MobiDB-lite"/>
    </source>
</evidence>
<evidence type="ECO:0000313" key="4">
    <source>
        <dbReference type="WBParaSite" id="HPBE_0001804601-mRNA-1"/>
    </source>
</evidence>
<evidence type="ECO:0000313" key="2">
    <source>
        <dbReference type="EMBL" id="VDP10525.1"/>
    </source>
</evidence>
<reference evidence="2 3" key="1">
    <citation type="submission" date="2018-11" db="EMBL/GenBank/DDBJ databases">
        <authorList>
            <consortium name="Pathogen Informatics"/>
        </authorList>
    </citation>
    <scope>NUCLEOTIDE SEQUENCE [LARGE SCALE GENOMIC DNA]</scope>
</reference>
<dbReference type="AlphaFoldDB" id="A0A183G873"/>
<feature type="compositionally biased region" description="Low complexity" evidence="1">
    <location>
        <begin position="101"/>
        <end position="121"/>
    </location>
</feature>
<name>A0A183G873_HELPZ</name>
<proteinExistence type="predicted"/>
<protein>
    <submittedName>
        <fullName evidence="4">RPN2_C domain-containing protein</fullName>
    </submittedName>
</protein>
<evidence type="ECO:0000313" key="3">
    <source>
        <dbReference type="Proteomes" id="UP000050761"/>
    </source>
</evidence>
<dbReference type="Proteomes" id="UP000050761">
    <property type="component" value="Unassembled WGS sequence"/>
</dbReference>
<organism evidence="3 4">
    <name type="scientific">Heligmosomoides polygyrus</name>
    <name type="common">Parasitic roundworm</name>
    <dbReference type="NCBI Taxonomy" id="6339"/>
    <lineage>
        <taxon>Eukaryota</taxon>
        <taxon>Metazoa</taxon>
        <taxon>Ecdysozoa</taxon>
        <taxon>Nematoda</taxon>
        <taxon>Chromadorea</taxon>
        <taxon>Rhabditida</taxon>
        <taxon>Rhabditina</taxon>
        <taxon>Rhabditomorpha</taxon>
        <taxon>Strongyloidea</taxon>
        <taxon>Heligmosomidae</taxon>
        <taxon>Heligmosomoides</taxon>
    </lineage>
</organism>
<dbReference type="OrthoDB" id="5869425at2759"/>